<dbReference type="PANTHER" id="PTHR34979:SF1">
    <property type="entry name" value="INNER MEMBRANE PROTEIN YGAZ"/>
    <property type="match status" value="1"/>
</dbReference>
<evidence type="ECO:0000256" key="6">
    <source>
        <dbReference type="ARBA" id="ARBA00022989"/>
    </source>
</evidence>
<dbReference type="AlphaFoldDB" id="A0AAW5HZF0"/>
<protein>
    <submittedName>
        <fullName evidence="9">AzlC family ABC transporter permease</fullName>
    </submittedName>
</protein>
<feature type="transmembrane region" description="Helical" evidence="8">
    <location>
        <begin position="133"/>
        <end position="154"/>
    </location>
</feature>
<name>A0AAW5HZF0_9CORY</name>
<keyword evidence="10" id="KW-1185">Reference proteome</keyword>
<comment type="similarity">
    <text evidence="2">Belongs to the AzlC family.</text>
</comment>
<evidence type="ECO:0000256" key="1">
    <source>
        <dbReference type="ARBA" id="ARBA00004651"/>
    </source>
</evidence>
<dbReference type="EMBL" id="JAEUWV010000015">
    <property type="protein sequence ID" value="MCO6395096.1"/>
    <property type="molecule type" value="Genomic_DNA"/>
</dbReference>
<accession>A0AAW5HZF0</accession>
<comment type="caution">
    <text evidence="9">The sequence shown here is derived from an EMBL/GenBank/DDBJ whole genome shotgun (WGS) entry which is preliminary data.</text>
</comment>
<evidence type="ECO:0000256" key="8">
    <source>
        <dbReference type="SAM" id="Phobius"/>
    </source>
</evidence>
<reference evidence="9 10" key="1">
    <citation type="submission" date="2021-01" db="EMBL/GenBank/DDBJ databases">
        <title>Identification and Characterization of Corynebacterium sp.</title>
        <authorList>
            <person name="Luo Q."/>
            <person name="Qu P."/>
            <person name="Chen Q."/>
        </authorList>
    </citation>
    <scope>NUCLEOTIDE SEQUENCE [LARGE SCALE GENOMIC DNA]</scope>
    <source>
        <strain evidence="9 10">MC-18</strain>
    </source>
</reference>
<organism evidence="9 10">
    <name type="scientific">Corynebacterium lipophilum</name>
    <dbReference type="NCBI Taxonomy" id="2804918"/>
    <lineage>
        <taxon>Bacteria</taxon>
        <taxon>Bacillati</taxon>
        <taxon>Actinomycetota</taxon>
        <taxon>Actinomycetes</taxon>
        <taxon>Mycobacteriales</taxon>
        <taxon>Corynebacteriaceae</taxon>
        <taxon>Corynebacterium</taxon>
    </lineage>
</organism>
<gene>
    <name evidence="9" type="ORF">JMN37_08970</name>
</gene>
<feature type="transmembrane region" description="Helical" evidence="8">
    <location>
        <begin position="188"/>
        <end position="204"/>
    </location>
</feature>
<evidence type="ECO:0000256" key="3">
    <source>
        <dbReference type="ARBA" id="ARBA00022448"/>
    </source>
</evidence>
<feature type="transmembrane region" description="Helical" evidence="8">
    <location>
        <begin position="60"/>
        <end position="82"/>
    </location>
</feature>
<keyword evidence="6 8" id="KW-1133">Transmembrane helix</keyword>
<keyword evidence="3" id="KW-0813">Transport</keyword>
<evidence type="ECO:0000256" key="4">
    <source>
        <dbReference type="ARBA" id="ARBA00022475"/>
    </source>
</evidence>
<comment type="subcellular location">
    <subcellularLocation>
        <location evidence="1">Cell membrane</location>
        <topology evidence="1">Multi-pass membrane protein</topology>
    </subcellularLocation>
</comment>
<keyword evidence="4" id="KW-1003">Cell membrane</keyword>
<dbReference type="RefSeq" id="WP_252931846.1">
    <property type="nucleotide sequence ID" value="NZ_JAEUWV010000015.1"/>
</dbReference>
<dbReference type="GO" id="GO:1903785">
    <property type="term" value="P:L-valine transmembrane transport"/>
    <property type="evidence" value="ECO:0007669"/>
    <property type="project" value="TreeGrafter"/>
</dbReference>
<evidence type="ECO:0000256" key="5">
    <source>
        <dbReference type="ARBA" id="ARBA00022692"/>
    </source>
</evidence>
<sequence>MNVSRETLRELGLGVRDMWLVGLGVVPLGLAFGLLMVQSGFAWWWTPVFSMLIYAGSTEFLAIPMVLGGVGPASAAMTGFMVNFRHLFYGLTYPRDAIRSTFGRLYSMYSLTDEVYAVISARQQTTRHTGPRLIAIHVMCQALWVVSGLVGALAGERLPGTIEGMDFALTALFIVLAYEAFQASRDMSAVLIAAGIALVAAFVVPGQMLMVALIAYFLVLLVRFWVPGVDKRLEWKR</sequence>
<dbReference type="PANTHER" id="PTHR34979">
    <property type="entry name" value="INNER MEMBRANE PROTEIN YGAZ"/>
    <property type="match status" value="1"/>
</dbReference>
<dbReference type="InterPro" id="IPR011606">
    <property type="entry name" value="Brnchd-chn_aa_trnsp_permease"/>
</dbReference>
<keyword evidence="5 8" id="KW-0812">Transmembrane</keyword>
<keyword evidence="7 8" id="KW-0472">Membrane</keyword>
<feature type="transmembrane region" description="Helical" evidence="8">
    <location>
        <begin position="210"/>
        <end position="229"/>
    </location>
</feature>
<feature type="transmembrane region" description="Helical" evidence="8">
    <location>
        <begin position="160"/>
        <end position="181"/>
    </location>
</feature>
<dbReference type="GO" id="GO:0005886">
    <property type="term" value="C:plasma membrane"/>
    <property type="evidence" value="ECO:0007669"/>
    <property type="project" value="UniProtKB-SubCell"/>
</dbReference>
<evidence type="ECO:0000256" key="7">
    <source>
        <dbReference type="ARBA" id="ARBA00023136"/>
    </source>
</evidence>
<evidence type="ECO:0000313" key="10">
    <source>
        <dbReference type="Proteomes" id="UP001205920"/>
    </source>
</evidence>
<dbReference type="Proteomes" id="UP001205920">
    <property type="component" value="Unassembled WGS sequence"/>
</dbReference>
<dbReference type="Pfam" id="PF03591">
    <property type="entry name" value="AzlC"/>
    <property type="match status" value="1"/>
</dbReference>
<proteinExistence type="inferred from homology"/>
<evidence type="ECO:0000313" key="9">
    <source>
        <dbReference type="EMBL" id="MCO6395096.1"/>
    </source>
</evidence>
<evidence type="ECO:0000256" key="2">
    <source>
        <dbReference type="ARBA" id="ARBA00010735"/>
    </source>
</evidence>
<feature type="transmembrane region" description="Helical" evidence="8">
    <location>
        <begin position="20"/>
        <end position="45"/>
    </location>
</feature>